<keyword evidence="1" id="KW-0732">Signal</keyword>
<dbReference type="Proteomes" id="UP000436088">
    <property type="component" value="Unassembled WGS sequence"/>
</dbReference>
<protein>
    <recommendedName>
        <fullName evidence="4">Wall-associated receptor kinase galacturonan-binding domain-containing protein</fullName>
    </recommendedName>
</protein>
<comment type="caution">
    <text evidence="2">The sequence shown here is derived from an EMBL/GenBank/DDBJ whole genome shotgun (WGS) entry which is preliminary data.</text>
</comment>
<reference evidence="2" key="1">
    <citation type="submission" date="2019-09" db="EMBL/GenBank/DDBJ databases">
        <title>Draft genome information of white flower Hibiscus syriacus.</title>
        <authorList>
            <person name="Kim Y.-M."/>
        </authorList>
    </citation>
    <scope>NUCLEOTIDE SEQUENCE [LARGE SCALE GENOMIC DNA]</scope>
    <source>
        <strain evidence="2">YM2019G1</strain>
    </source>
</reference>
<evidence type="ECO:0008006" key="4">
    <source>
        <dbReference type="Google" id="ProtNLM"/>
    </source>
</evidence>
<name>A0A6A2XDY5_HIBSY</name>
<dbReference type="EMBL" id="VEPZ02001421">
    <property type="protein sequence ID" value="KAE8673873.1"/>
    <property type="molecule type" value="Genomic_DNA"/>
</dbReference>
<sequence length="512" mass="55898">MGFHLGFYSILLFLLSPTLMAAESQESICGKEVCGNVTIPSPFGIHGSCYSRSLFRVICRQTQNGKRPFISINDFDVELLGSLFSGNTVLIKNPVTHVNCDDDRQKVDGINVGVNLTGTPFFFSSDYNLFGSVGCGNLAAVLGNDSEPLGGCIQPRCGGGGGAEAGCFNQVFGNFSSSMVEMTAVYDGGKEDERKRCSSAFLFSRLYFHGDDPLDIGNGVDIETTHVPTTLSWDSTYCGHAGCEPGLGPTYFISENSCGNITFQYPFEISDQLHHPNGSWFTVICNKTADGRSMPFLNINSFNLQILEFSFFLGNVVVNHSITYFNCRNNDNNNGMSLDLTATPFYYSDFDNIIWSPGCGNLVTVFDPETSNLIGGCLQPSCRNGNEASSATGCPTNVPHGLGSFFVNVSERVDASGYSQERSCGFASIVRSRLYYDLTIEPQELDMSNWMYVPISLQWSTPMSGLCHLRPGVSTTCSSDRQTCWQNLGSTHLCVCNRDFGREFSSLCKGKT</sequence>
<dbReference type="PANTHER" id="PTHR33491">
    <property type="entry name" value="OSJNBA0016N04.9 PROTEIN"/>
    <property type="match status" value="1"/>
</dbReference>
<dbReference type="AlphaFoldDB" id="A0A6A2XDY5"/>
<evidence type="ECO:0000313" key="2">
    <source>
        <dbReference type="EMBL" id="KAE8673873.1"/>
    </source>
</evidence>
<proteinExistence type="predicted"/>
<evidence type="ECO:0000313" key="3">
    <source>
        <dbReference type="Proteomes" id="UP000436088"/>
    </source>
</evidence>
<accession>A0A6A2XDY5</accession>
<keyword evidence="3" id="KW-1185">Reference proteome</keyword>
<feature type="signal peptide" evidence="1">
    <location>
        <begin position="1"/>
        <end position="21"/>
    </location>
</feature>
<evidence type="ECO:0000256" key="1">
    <source>
        <dbReference type="SAM" id="SignalP"/>
    </source>
</evidence>
<organism evidence="2 3">
    <name type="scientific">Hibiscus syriacus</name>
    <name type="common">Rose of Sharon</name>
    <dbReference type="NCBI Taxonomy" id="106335"/>
    <lineage>
        <taxon>Eukaryota</taxon>
        <taxon>Viridiplantae</taxon>
        <taxon>Streptophyta</taxon>
        <taxon>Embryophyta</taxon>
        <taxon>Tracheophyta</taxon>
        <taxon>Spermatophyta</taxon>
        <taxon>Magnoliopsida</taxon>
        <taxon>eudicotyledons</taxon>
        <taxon>Gunneridae</taxon>
        <taxon>Pentapetalae</taxon>
        <taxon>rosids</taxon>
        <taxon>malvids</taxon>
        <taxon>Malvales</taxon>
        <taxon>Malvaceae</taxon>
        <taxon>Malvoideae</taxon>
        <taxon>Hibiscus</taxon>
    </lineage>
</organism>
<feature type="chain" id="PRO_5025479194" description="Wall-associated receptor kinase galacturonan-binding domain-containing protein" evidence="1">
    <location>
        <begin position="22"/>
        <end position="512"/>
    </location>
</feature>
<gene>
    <name evidence="2" type="ORF">F3Y22_tig00111769pilonHSYRG00061</name>
</gene>